<dbReference type="OrthoDB" id="289947at2759"/>
<dbReference type="AlphaFoldDB" id="A0A8S1VRT1"/>
<sequence length="1049" mass="123064">MYNFFKTIDQFGIEQKLSIPSINPTQRSAIGGVATLTLYGISFAYFLYEFIDWQQNNKLPKITSLQKQINQAENVQVQDVFAEISHFAFTENKIDPFDPQNLIFYPILTTQPNNKDESKILKSRLDNTAQENGQSFNKFLIENPNFIGSPPTASQILYVDYQILFGFCDPNILEVGQQCADKETIQKYQEQQNFLQIQIYIQQYDTKQKQLIKIPKFYTLDISNEKMQYCSFNLQANQIDVDDGFLFSNSNQQIFFSDFIMFTNTYDILQSEKVYGKQSVLVAYFTIDQIKSVVYIEYPKISEILANAGSIITWILQISFIFIKYNEMICTQNARKDVISMFYADYPDFKIRTNWLGKMTQIGLKGKNYDIMKINSFIENLHQMADQKMSYINLQFEVSRIQLILQEYLGIDQMKKYLQQNHKLESILDKIGLHELPQTKKVINQIQPLEQQNDNLKRQDQSEGELMMFSENLLEEDLDLHIGLLLMKENTQYTQIEFNQSMLPQAGSQIDLKIKNIEKQPSSIKMNSFLLSIDQFGVEERVLFQRSISTKRSVLGGIMTLLLYGITLTYFLYQFIDWMQNNKLPKVTSTSKQINHSETVQSAGKFLELCYFQQINKQIDPFNPKQLIYYPTLTVNPSQEEINNIVFEQEILDSDITVNKFVLYDIELVGSPLQSQQLAQKDYQITLKRCNPDKISKDMQCADETTFNQFQEQQNLFQIQIYIQQFNIKTKELDKIPKFYVLNVSKSKLIFYNFQLESSQISIDDGILFPNSREKKFFYNMYQLASVNDINQTNINKDQMMILYFTLDQIKLETLYEYPKISEILADTGSIISWFFTISYFVTQYNKELSMQNIITEVVQMYFNDLQNLQIKKNWYGKIIEISFKDKSCDKVKMQKLLNKLQQLSIQKLDFRNILFEQSKLKLLLVRSLGFEQIKQLLIHPQKLEPLIDKYGIQDQKDSSNFANLIFPQGELSNINLKLQEVLEGECNVNLDQTLEQELEKQISLFSYIDFLKIQNEDKLQVIDFKEENHQIQKFDSKLLRIENSSSLQ</sequence>
<feature type="transmembrane region" description="Helical" evidence="1">
    <location>
        <begin position="554"/>
        <end position="573"/>
    </location>
</feature>
<evidence type="ECO:0000313" key="3">
    <source>
        <dbReference type="Proteomes" id="UP000689195"/>
    </source>
</evidence>
<protein>
    <recommendedName>
        <fullName evidence="4">Transmembrane protein</fullName>
    </recommendedName>
</protein>
<dbReference type="PANTHER" id="PTHR12621">
    <property type="entry name" value="CYSTEINE AND HISTIDINE-RICH DOMAIN CHORD -CONTAINING PROTEIN"/>
    <property type="match status" value="1"/>
</dbReference>
<keyword evidence="1" id="KW-0472">Membrane</keyword>
<evidence type="ECO:0000313" key="2">
    <source>
        <dbReference type="EMBL" id="CAD8178402.1"/>
    </source>
</evidence>
<organism evidence="2 3">
    <name type="scientific">Paramecium pentaurelia</name>
    <dbReference type="NCBI Taxonomy" id="43138"/>
    <lineage>
        <taxon>Eukaryota</taxon>
        <taxon>Sar</taxon>
        <taxon>Alveolata</taxon>
        <taxon>Ciliophora</taxon>
        <taxon>Intramacronucleata</taxon>
        <taxon>Oligohymenophorea</taxon>
        <taxon>Peniculida</taxon>
        <taxon>Parameciidae</taxon>
        <taxon>Paramecium</taxon>
    </lineage>
</organism>
<evidence type="ECO:0008006" key="4">
    <source>
        <dbReference type="Google" id="ProtNLM"/>
    </source>
</evidence>
<keyword evidence="1" id="KW-0812">Transmembrane</keyword>
<accession>A0A8S1VRT1</accession>
<name>A0A8S1VRT1_9CILI</name>
<dbReference type="PANTHER" id="PTHR12621:SF7">
    <property type="entry name" value="CYSTEINE AND HISTIDINE-RICH DOMAIN-CONTAINING PROTEIN 1"/>
    <property type="match status" value="1"/>
</dbReference>
<keyword evidence="1" id="KW-1133">Transmembrane helix</keyword>
<feature type="transmembrane region" description="Helical" evidence="1">
    <location>
        <begin position="29"/>
        <end position="48"/>
    </location>
</feature>
<evidence type="ECO:0000256" key="1">
    <source>
        <dbReference type="SAM" id="Phobius"/>
    </source>
</evidence>
<gene>
    <name evidence="2" type="ORF">PPENT_87.1.T0690178</name>
</gene>
<comment type="caution">
    <text evidence="2">The sequence shown here is derived from an EMBL/GenBank/DDBJ whole genome shotgun (WGS) entry which is preliminary data.</text>
</comment>
<reference evidence="2" key="1">
    <citation type="submission" date="2021-01" db="EMBL/GenBank/DDBJ databases">
        <authorList>
            <consortium name="Genoscope - CEA"/>
            <person name="William W."/>
        </authorList>
    </citation>
    <scope>NUCLEOTIDE SEQUENCE</scope>
</reference>
<dbReference type="EMBL" id="CAJJDO010000069">
    <property type="protein sequence ID" value="CAD8178402.1"/>
    <property type="molecule type" value="Genomic_DNA"/>
</dbReference>
<keyword evidence="3" id="KW-1185">Reference proteome</keyword>
<dbReference type="Proteomes" id="UP000689195">
    <property type="component" value="Unassembled WGS sequence"/>
</dbReference>
<proteinExistence type="predicted"/>
<dbReference type="GO" id="GO:0008270">
    <property type="term" value="F:zinc ion binding"/>
    <property type="evidence" value="ECO:0007669"/>
    <property type="project" value="TreeGrafter"/>
</dbReference>